<dbReference type="EMBL" id="QUSF01000018">
    <property type="protein sequence ID" value="RLW02611.1"/>
    <property type="molecule type" value="Genomic_DNA"/>
</dbReference>
<name>A0A3L8SIG0_CHLGU</name>
<keyword evidence="3" id="KW-1185">Reference proteome</keyword>
<accession>A0A3L8SIG0</accession>
<feature type="region of interest" description="Disordered" evidence="1">
    <location>
        <begin position="115"/>
        <end position="138"/>
    </location>
</feature>
<protein>
    <submittedName>
        <fullName evidence="2">Uncharacterized protein</fullName>
    </submittedName>
</protein>
<feature type="region of interest" description="Disordered" evidence="1">
    <location>
        <begin position="346"/>
        <end position="380"/>
    </location>
</feature>
<evidence type="ECO:0000313" key="2">
    <source>
        <dbReference type="EMBL" id="RLW02611.1"/>
    </source>
</evidence>
<evidence type="ECO:0000256" key="1">
    <source>
        <dbReference type="SAM" id="MobiDB-lite"/>
    </source>
</evidence>
<dbReference type="Proteomes" id="UP000276834">
    <property type="component" value="Unassembled WGS sequence"/>
</dbReference>
<gene>
    <name evidence="2" type="ORF">DV515_00007071</name>
</gene>
<dbReference type="AlphaFoldDB" id="A0A3L8SIG0"/>
<feature type="region of interest" description="Disordered" evidence="1">
    <location>
        <begin position="12"/>
        <end position="35"/>
    </location>
</feature>
<feature type="compositionally biased region" description="Polar residues" evidence="1">
    <location>
        <begin position="347"/>
        <end position="370"/>
    </location>
</feature>
<comment type="caution">
    <text evidence="2">The sequence shown here is derived from an EMBL/GenBank/DDBJ whole genome shotgun (WGS) entry which is preliminary data.</text>
</comment>
<sequence>MSDPALSLGCVPKNGLAHSSPRPVPASSTMQQTKSRTDCIAMETIVGREDFSAGFAFMVQEAGPELAVLLSQLLPKPHGALEWLQHVPNSSDLPEPCLAAMSILDFCGTSSKVPRPWHSMNGAERNSSRQDPGDAKAWPEPSAPALFLTIFIISSASSVLQRDAIKLEVKHLTTLLSNDQQCVGAENIPNQNLDDQDPPAEKSLVLLPHLSSSREPEWNRWLGTTKHPGGCGGLRPWGALSAKVALVFLVDLVDPADQGIPGNLVLPLVLEVQGVPVGQKPSLATTPLICRGAQVSPEALVVQGALGILELLGHLEDQEYRSLEDLDPLSPLECLAALEKATHTYIAPSSTPNSKDALQQTRHAGQVSTDHGQEQSDTEKRVRKFYSKHTHKPSLLGNQVVQEVHPDQGDLEFLELRHLLNSTKRPTHLGYQEALDGQIHLGCPFHQVEGYCWDEQGEREAGREKDDMRLQNKSEVHNVVKLEVLVKQPET</sequence>
<reference evidence="2 3" key="1">
    <citation type="journal article" date="2018" name="Proc. R. Soc. B">
        <title>A non-coding region near Follistatin controls head colour polymorphism in the Gouldian finch.</title>
        <authorList>
            <person name="Toomey M.B."/>
            <person name="Marques C.I."/>
            <person name="Andrade P."/>
            <person name="Araujo P.M."/>
            <person name="Sabatino S."/>
            <person name="Gazda M.A."/>
            <person name="Afonso S."/>
            <person name="Lopes R.J."/>
            <person name="Corbo J.C."/>
            <person name="Carneiro M."/>
        </authorList>
    </citation>
    <scope>NUCLEOTIDE SEQUENCE [LARGE SCALE GENOMIC DNA]</scope>
    <source>
        <strain evidence="2">Red01</strain>
        <tissue evidence="2">Muscle</tissue>
    </source>
</reference>
<feature type="compositionally biased region" description="Basic and acidic residues" evidence="1">
    <location>
        <begin position="371"/>
        <end position="380"/>
    </location>
</feature>
<evidence type="ECO:0000313" key="3">
    <source>
        <dbReference type="Proteomes" id="UP000276834"/>
    </source>
</evidence>
<proteinExistence type="predicted"/>
<organism evidence="2 3">
    <name type="scientific">Chloebia gouldiae</name>
    <name type="common">Gouldian finch</name>
    <name type="synonym">Erythrura gouldiae</name>
    <dbReference type="NCBI Taxonomy" id="44316"/>
    <lineage>
        <taxon>Eukaryota</taxon>
        <taxon>Metazoa</taxon>
        <taxon>Chordata</taxon>
        <taxon>Craniata</taxon>
        <taxon>Vertebrata</taxon>
        <taxon>Euteleostomi</taxon>
        <taxon>Archelosauria</taxon>
        <taxon>Archosauria</taxon>
        <taxon>Dinosauria</taxon>
        <taxon>Saurischia</taxon>
        <taxon>Theropoda</taxon>
        <taxon>Coelurosauria</taxon>
        <taxon>Aves</taxon>
        <taxon>Neognathae</taxon>
        <taxon>Neoaves</taxon>
        <taxon>Telluraves</taxon>
        <taxon>Australaves</taxon>
        <taxon>Passeriformes</taxon>
        <taxon>Passeroidea</taxon>
        <taxon>Passeridae</taxon>
        <taxon>Chloebia</taxon>
    </lineage>
</organism>